<dbReference type="PANTHER" id="PTHR31113:SF32">
    <property type="entry name" value="UPF0496 PLANT-LIKE PROTEIN"/>
    <property type="match status" value="1"/>
</dbReference>
<protein>
    <submittedName>
        <fullName evidence="9">Uncharacterized protein</fullName>
    </submittedName>
</protein>
<evidence type="ECO:0000313" key="10">
    <source>
        <dbReference type="Proteomes" id="UP000827721"/>
    </source>
</evidence>
<evidence type="ECO:0000256" key="3">
    <source>
        <dbReference type="ARBA" id="ARBA00022692"/>
    </source>
</evidence>
<name>A0ABQ8HQ56_9ROSI</name>
<feature type="coiled-coil region" evidence="6">
    <location>
        <begin position="348"/>
        <end position="375"/>
    </location>
</feature>
<evidence type="ECO:0000256" key="2">
    <source>
        <dbReference type="ARBA" id="ARBA00009074"/>
    </source>
</evidence>
<evidence type="ECO:0000256" key="7">
    <source>
        <dbReference type="SAM" id="MobiDB-lite"/>
    </source>
</evidence>
<dbReference type="InterPro" id="IPR007749">
    <property type="entry name" value="DUF677"/>
</dbReference>
<dbReference type="Pfam" id="PF05055">
    <property type="entry name" value="DUF677"/>
    <property type="match status" value="1"/>
</dbReference>
<feature type="region of interest" description="Disordered" evidence="7">
    <location>
        <begin position="43"/>
        <end position="71"/>
    </location>
</feature>
<comment type="similarity">
    <text evidence="2">Belongs to the UPF0496 family.</text>
</comment>
<reference evidence="9 10" key="1">
    <citation type="submission" date="2021-02" db="EMBL/GenBank/DDBJ databases">
        <title>Plant Genome Project.</title>
        <authorList>
            <person name="Zhang R.-G."/>
        </authorList>
    </citation>
    <scope>NUCLEOTIDE SEQUENCE [LARGE SCALE GENOMIC DNA]</scope>
    <source>
        <tissue evidence="9">Leaves</tissue>
    </source>
</reference>
<dbReference type="Proteomes" id="UP000827721">
    <property type="component" value="Unassembled WGS sequence"/>
</dbReference>
<sequence>MILRISSPFDPEKATPVTSLAVTIEFDLEYDVHIQPISTSSPQLKFSMMGGQPSKKKSVDPPSPPLQGNTDSQYMADLSSYEAACRLDPDLQSFDTTLHERTSRVINTLSTGVEVHSLSFDSLKEVTECLLEMNQEVVKVILECKDDIWNNQDLSGLVTEYFENSVNTLDFCTALENCLKRTRNSQLIIQLAVKQFEEEVELQHGVDEKSYVKTLEELNKFKAAGNPFAEEFFTLLQSVNKQQVSMLQRLLSRKRKLDKKMKSMKTWRRVSNVLFVSAFVSVLIFSVVAAAIAAPPVVIALSSALAVPIGSVGKWCNSLWKSYEKAQKGQKELINSMHICTSIQIRDMEHIRVLVSKLEIEIESLMNNVDFALREQDVLKLAIDEIKKKLEVFMETIEVLGEHADKCSRDIRQARTVILQRIIKYGNN</sequence>
<evidence type="ECO:0000256" key="1">
    <source>
        <dbReference type="ARBA" id="ARBA00004370"/>
    </source>
</evidence>
<proteinExistence type="inferred from homology"/>
<feature type="transmembrane region" description="Helical" evidence="8">
    <location>
        <begin position="298"/>
        <end position="316"/>
    </location>
</feature>
<keyword evidence="6" id="KW-0175">Coiled coil</keyword>
<evidence type="ECO:0000256" key="5">
    <source>
        <dbReference type="ARBA" id="ARBA00023136"/>
    </source>
</evidence>
<accession>A0ABQ8HQ56</accession>
<evidence type="ECO:0000256" key="4">
    <source>
        <dbReference type="ARBA" id="ARBA00022989"/>
    </source>
</evidence>
<keyword evidence="4 8" id="KW-1133">Transmembrane helix</keyword>
<keyword evidence="3 8" id="KW-0812">Transmembrane</keyword>
<organism evidence="9 10">
    <name type="scientific">Xanthoceras sorbifolium</name>
    <dbReference type="NCBI Taxonomy" id="99658"/>
    <lineage>
        <taxon>Eukaryota</taxon>
        <taxon>Viridiplantae</taxon>
        <taxon>Streptophyta</taxon>
        <taxon>Embryophyta</taxon>
        <taxon>Tracheophyta</taxon>
        <taxon>Spermatophyta</taxon>
        <taxon>Magnoliopsida</taxon>
        <taxon>eudicotyledons</taxon>
        <taxon>Gunneridae</taxon>
        <taxon>Pentapetalae</taxon>
        <taxon>rosids</taxon>
        <taxon>malvids</taxon>
        <taxon>Sapindales</taxon>
        <taxon>Sapindaceae</taxon>
        <taxon>Xanthoceroideae</taxon>
        <taxon>Xanthoceras</taxon>
    </lineage>
</organism>
<evidence type="ECO:0000313" key="9">
    <source>
        <dbReference type="EMBL" id="KAH7566458.1"/>
    </source>
</evidence>
<keyword evidence="5 8" id="KW-0472">Membrane</keyword>
<keyword evidence="10" id="KW-1185">Reference proteome</keyword>
<evidence type="ECO:0000256" key="8">
    <source>
        <dbReference type="SAM" id="Phobius"/>
    </source>
</evidence>
<comment type="subcellular location">
    <subcellularLocation>
        <location evidence="1">Membrane</location>
    </subcellularLocation>
</comment>
<dbReference type="EMBL" id="JAFEMO010000008">
    <property type="protein sequence ID" value="KAH7566458.1"/>
    <property type="molecule type" value="Genomic_DNA"/>
</dbReference>
<gene>
    <name evidence="9" type="ORF">JRO89_XS08G0166900</name>
</gene>
<evidence type="ECO:0000256" key="6">
    <source>
        <dbReference type="SAM" id="Coils"/>
    </source>
</evidence>
<feature type="transmembrane region" description="Helical" evidence="8">
    <location>
        <begin position="270"/>
        <end position="292"/>
    </location>
</feature>
<comment type="caution">
    <text evidence="9">The sequence shown here is derived from an EMBL/GenBank/DDBJ whole genome shotgun (WGS) entry which is preliminary data.</text>
</comment>
<dbReference type="PANTHER" id="PTHR31113">
    <property type="entry name" value="UPF0496 PROTEIN 3-RELATED"/>
    <property type="match status" value="1"/>
</dbReference>